<keyword evidence="3" id="KW-1185">Reference proteome</keyword>
<feature type="region of interest" description="Disordered" evidence="1">
    <location>
        <begin position="249"/>
        <end position="312"/>
    </location>
</feature>
<feature type="compositionally biased region" description="Polar residues" evidence="1">
    <location>
        <begin position="382"/>
        <end position="396"/>
    </location>
</feature>
<name>A0ABR3Z279_9PEZI</name>
<evidence type="ECO:0000313" key="3">
    <source>
        <dbReference type="Proteomes" id="UP001583186"/>
    </source>
</evidence>
<accession>A0ABR3Z279</accession>
<feature type="compositionally biased region" description="Low complexity" evidence="1">
    <location>
        <begin position="478"/>
        <end position="491"/>
    </location>
</feature>
<gene>
    <name evidence="2" type="ORF">Sste5346_005877</name>
</gene>
<comment type="caution">
    <text evidence="2">The sequence shown here is derived from an EMBL/GenBank/DDBJ whole genome shotgun (WGS) entry which is preliminary data.</text>
</comment>
<sequence length="542" mass="57762">MQQAHGSLSSPQREPTLQEMYNTWRSLEEQFSQMRRLPMFVKAELKFCHACRILKTRCTCFDYSQLEVGYQERDRVLRHAALREFPIEGGESEEVEGVKTEPTATESVVGTPSTTLTGPPTTPITHQSPALGNSMPTVVKFELRTIIMAKEKIGAQSRRWQCQYGLSDDPSSPVCKREDDNMDTIRRHYGREHGSHRYHKKPALRIRCSHCGLEYDKQRPPIKCPGCKVDRGIWLREIFAVIEVPVPLNSQEDGNGGSGPTYPGGGSSSFGGLGGPVGPGAGDAGGPYGAGGHGSVGVPGSSSRPGGFPGAQVHSIHSACAQQIGSCLVDMVKYDPDTGMPECYNDICNNTAALAVMPPPSVLATPGNTQTHRPSSSSSSSTAQTHPVSMSRSLSQAQSPFTQGFYAVGRGLPLSPSGQIAYAIATPTMSPGLPMSPTSPASNASSAYDAETPTASVASNTEHLGMATGGQGRAHALASSPSTQQPAPSATVSMADVQKFMDMSVTQVAPAVSSTRNRAVANNSSLRIRKCSSESEFYYFAD</sequence>
<dbReference type="EMBL" id="JAWCUI010000033">
    <property type="protein sequence ID" value="KAL1894377.1"/>
    <property type="molecule type" value="Genomic_DNA"/>
</dbReference>
<reference evidence="2 3" key="1">
    <citation type="journal article" date="2024" name="IMA Fungus">
        <title>IMA Genome - F19 : A genome assembly and annotation guide to empower mycologists, including annotated draft genome sequences of Ceratocystis pirilliformis, Diaporthe australafricana, Fusarium ophioides, Paecilomyces lecythidis, and Sporothrix stenoceras.</title>
        <authorList>
            <person name="Aylward J."/>
            <person name="Wilson A.M."/>
            <person name="Visagie C.M."/>
            <person name="Spraker J."/>
            <person name="Barnes I."/>
            <person name="Buitendag C."/>
            <person name="Ceriani C."/>
            <person name="Del Mar Angel L."/>
            <person name="du Plessis D."/>
            <person name="Fuchs T."/>
            <person name="Gasser K."/>
            <person name="Kramer D."/>
            <person name="Li W."/>
            <person name="Munsamy K."/>
            <person name="Piso A."/>
            <person name="Price J.L."/>
            <person name="Sonnekus B."/>
            <person name="Thomas C."/>
            <person name="van der Nest A."/>
            <person name="van Dijk A."/>
            <person name="van Heerden A."/>
            <person name="van Vuuren N."/>
            <person name="Yilmaz N."/>
            <person name="Duong T.A."/>
            <person name="van der Merwe N.A."/>
            <person name="Wingfield M.J."/>
            <person name="Wingfield B.D."/>
        </authorList>
    </citation>
    <scope>NUCLEOTIDE SEQUENCE [LARGE SCALE GENOMIC DNA]</scope>
    <source>
        <strain evidence="2 3">CMW 5346</strain>
    </source>
</reference>
<evidence type="ECO:0000313" key="2">
    <source>
        <dbReference type="EMBL" id="KAL1894377.1"/>
    </source>
</evidence>
<feature type="compositionally biased region" description="Low complexity" evidence="1">
    <location>
        <begin position="111"/>
        <end position="125"/>
    </location>
</feature>
<feature type="compositionally biased region" description="Polar residues" evidence="1">
    <location>
        <begin position="453"/>
        <end position="462"/>
    </location>
</feature>
<feature type="region of interest" description="Disordered" evidence="1">
    <location>
        <begin position="359"/>
        <end position="396"/>
    </location>
</feature>
<feature type="region of interest" description="Disordered" evidence="1">
    <location>
        <begin position="91"/>
        <end position="131"/>
    </location>
</feature>
<organism evidence="2 3">
    <name type="scientific">Sporothrix stenoceras</name>
    <dbReference type="NCBI Taxonomy" id="5173"/>
    <lineage>
        <taxon>Eukaryota</taxon>
        <taxon>Fungi</taxon>
        <taxon>Dikarya</taxon>
        <taxon>Ascomycota</taxon>
        <taxon>Pezizomycotina</taxon>
        <taxon>Sordariomycetes</taxon>
        <taxon>Sordariomycetidae</taxon>
        <taxon>Ophiostomatales</taxon>
        <taxon>Ophiostomataceae</taxon>
        <taxon>Sporothrix</taxon>
    </lineage>
</organism>
<protein>
    <submittedName>
        <fullName evidence="2">Uncharacterized protein</fullName>
    </submittedName>
</protein>
<dbReference type="Proteomes" id="UP001583186">
    <property type="component" value="Unassembled WGS sequence"/>
</dbReference>
<dbReference type="SUPFAM" id="SSF57802">
    <property type="entry name" value="Rubredoxin-like"/>
    <property type="match status" value="1"/>
</dbReference>
<feature type="compositionally biased region" description="Gly residues" evidence="1">
    <location>
        <begin position="254"/>
        <end position="297"/>
    </location>
</feature>
<evidence type="ECO:0000256" key="1">
    <source>
        <dbReference type="SAM" id="MobiDB-lite"/>
    </source>
</evidence>
<feature type="region of interest" description="Disordered" evidence="1">
    <location>
        <begin position="433"/>
        <end position="492"/>
    </location>
</feature>
<feature type="compositionally biased region" description="Low complexity" evidence="1">
    <location>
        <begin position="435"/>
        <end position="447"/>
    </location>
</feature>
<proteinExistence type="predicted"/>